<evidence type="ECO:0000313" key="1">
    <source>
        <dbReference type="EMBL" id="KAL3774178.1"/>
    </source>
</evidence>
<keyword evidence="2" id="KW-1185">Reference proteome</keyword>
<comment type="caution">
    <text evidence="1">The sequence shown here is derived from an EMBL/GenBank/DDBJ whole genome shotgun (WGS) entry which is preliminary data.</text>
</comment>
<dbReference type="AlphaFoldDB" id="A0ABD3NE46"/>
<proteinExistence type="predicted"/>
<sequence>MVSSRIVPRGFQPHARRWLGSHGKDREPILDSSDKVSSAVNRILERNNSLFKKPGRAFGIFSGASNDLQELFLKCGGRSVVNDGEEISFVFKKPGRTLGISSDLQELFETFGGRYVVEDGAECYVKQIPPIIGWSQNSSYFKERQAKNALDPSVITGDQLRTVLDIKLVPLFQSEWKYNARQVEDELKRRFLHLEFGTRLFRKPAVAAWRAPPDGMIHKVGMAFSDKIPELVEKGEIVLRET</sequence>
<gene>
    <name evidence="1" type="ORF">ACHAW5_008525</name>
</gene>
<dbReference type="Proteomes" id="UP001530315">
    <property type="component" value="Unassembled WGS sequence"/>
</dbReference>
<protein>
    <submittedName>
        <fullName evidence="1">Uncharacterized protein</fullName>
    </submittedName>
</protein>
<reference evidence="1 2" key="1">
    <citation type="submission" date="2024-10" db="EMBL/GenBank/DDBJ databases">
        <title>Updated reference genomes for cyclostephanoid diatoms.</title>
        <authorList>
            <person name="Roberts W.R."/>
            <person name="Alverson A.J."/>
        </authorList>
    </citation>
    <scope>NUCLEOTIDE SEQUENCE [LARGE SCALE GENOMIC DNA]</scope>
    <source>
        <strain evidence="1 2">AJA276-08</strain>
    </source>
</reference>
<evidence type="ECO:0000313" key="2">
    <source>
        <dbReference type="Proteomes" id="UP001530315"/>
    </source>
</evidence>
<accession>A0ABD3NE46</accession>
<name>A0ABD3NE46_9STRA</name>
<organism evidence="1 2">
    <name type="scientific">Stephanodiscus triporus</name>
    <dbReference type="NCBI Taxonomy" id="2934178"/>
    <lineage>
        <taxon>Eukaryota</taxon>
        <taxon>Sar</taxon>
        <taxon>Stramenopiles</taxon>
        <taxon>Ochrophyta</taxon>
        <taxon>Bacillariophyta</taxon>
        <taxon>Coscinodiscophyceae</taxon>
        <taxon>Thalassiosirophycidae</taxon>
        <taxon>Stephanodiscales</taxon>
        <taxon>Stephanodiscaceae</taxon>
        <taxon>Stephanodiscus</taxon>
    </lineage>
</organism>
<dbReference type="EMBL" id="JALLAZ020001484">
    <property type="protein sequence ID" value="KAL3774178.1"/>
    <property type="molecule type" value="Genomic_DNA"/>
</dbReference>